<dbReference type="AlphaFoldDB" id="A0ABD2X592"/>
<protein>
    <submittedName>
        <fullName evidence="1">Uncharacterized protein</fullName>
    </submittedName>
</protein>
<dbReference type="Proteomes" id="UP001627154">
    <property type="component" value="Unassembled WGS sequence"/>
</dbReference>
<organism evidence="1 2">
    <name type="scientific">Trichogramma kaykai</name>
    <dbReference type="NCBI Taxonomy" id="54128"/>
    <lineage>
        <taxon>Eukaryota</taxon>
        <taxon>Metazoa</taxon>
        <taxon>Ecdysozoa</taxon>
        <taxon>Arthropoda</taxon>
        <taxon>Hexapoda</taxon>
        <taxon>Insecta</taxon>
        <taxon>Pterygota</taxon>
        <taxon>Neoptera</taxon>
        <taxon>Endopterygota</taxon>
        <taxon>Hymenoptera</taxon>
        <taxon>Apocrita</taxon>
        <taxon>Proctotrupomorpha</taxon>
        <taxon>Chalcidoidea</taxon>
        <taxon>Trichogrammatidae</taxon>
        <taxon>Trichogramma</taxon>
    </lineage>
</organism>
<sequence length="151" mass="17381">MAVVRESCSVICFRSEALLSRIRNSTQQWQQQQHTLRCRANRSASTWSICFSTYFPFFIPPTMFPSTRMYTYIYIAYASSTPISSNSLATLNITLTGHHHSTRYAPSARVCIKASKGCDYGRAERKHCIAQDTIPSVRYKLHLLRQERSNF</sequence>
<dbReference type="EMBL" id="JBJJXI010000054">
    <property type="protein sequence ID" value="KAL3400048.1"/>
    <property type="molecule type" value="Genomic_DNA"/>
</dbReference>
<accession>A0ABD2X592</accession>
<reference evidence="1 2" key="1">
    <citation type="journal article" date="2024" name="bioRxiv">
        <title>A reference genome for Trichogramma kaykai: A tiny desert-dwelling parasitoid wasp with competing sex-ratio distorters.</title>
        <authorList>
            <person name="Culotta J."/>
            <person name="Lindsey A.R."/>
        </authorList>
    </citation>
    <scope>NUCLEOTIDE SEQUENCE [LARGE SCALE GENOMIC DNA]</scope>
    <source>
        <strain evidence="1 2">KSX58</strain>
    </source>
</reference>
<name>A0ABD2X592_9HYME</name>
<comment type="caution">
    <text evidence="1">The sequence shown here is derived from an EMBL/GenBank/DDBJ whole genome shotgun (WGS) entry which is preliminary data.</text>
</comment>
<gene>
    <name evidence="1" type="ORF">TKK_006661</name>
</gene>
<proteinExistence type="predicted"/>
<keyword evidence="2" id="KW-1185">Reference proteome</keyword>
<evidence type="ECO:0000313" key="1">
    <source>
        <dbReference type="EMBL" id="KAL3400048.1"/>
    </source>
</evidence>
<evidence type="ECO:0000313" key="2">
    <source>
        <dbReference type="Proteomes" id="UP001627154"/>
    </source>
</evidence>